<keyword evidence="1" id="KW-1133">Transmembrane helix</keyword>
<comment type="caution">
    <text evidence="2">The sequence shown here is derived from an EMBL/GenBank/DDBJ whole genome shotgun (WGS) entry which is preliminary data.</text>
</comment>
<organism evidence="2 3">
    <name type="scientific">Holothuria leucospilota</name>
    <name type="common">Black long sea cucumber</name>
    <name type="synonym">Mertensiothuria leucospilota</name>
    <dbReference type="NCBI Taxonomy" id="206669"/>
    <lineage>
        <taxon>Eukaryota</taxon>
        <taxon>Metazoa</taxon>
        <taxon>Echinodermata</taxon>
        <taxon>Eleutherozoa</taxon>
        <taxon>Echinozoa</taxon>
        <taxon>Holothuroidea</taxon>
        <taxon>Aspidochirotacea</taxon>
        <taxon>Aspidochirotida</taxon>
        <taxon>Holothuriidae</taxon>
        <taxon>Holothuria</taxon>
    </lineage>
</organism>
<keyword evidence="1" id="KW-0472">Membrane</keyword>
<dbReference type="AlphaFoldDB" id="A0A9Q0YK04"/>
<name>A0A9Q0YK04_HOLLE</name>
<dbReference type="InterPro" id="IPR032055">
    <property type="entry name" value="TMEM72"/>
</dbReference>
<accession>A0A9Q0YK04</accession>
<sequence length="145" mass="16372">MDGCRDNSCISCICEYFTTIVRVTGVICAVVLWIISIDGIANVGPYVYILFVAVVLTILEGLFLFESCITKCCDNDGCCGKTWTVVLFLDNWKRSILYVGLAIPCFVFKIKDWPVIFSGLAYTFRHLVFDQDILFRTKDSADHDL</sequence>
<dbReference type="EMBL" id="JAIZAY010000020">
    <property type="protein sequence ID" value="KAJ8022710.1"/>
    <property type="molecule type" value="Genomic_DNA"/>
</dbReference>
<evidence type="ECO:0000313" key="3">
    <source>
        <dbReference type="Proteomes" id="UP001152320"/>
    </source>
</evidence>
<keyword evidence="3" id="KW-1185">Reference proteome</keyword>
<feature type="transmembrane region" description="Helical" evidence="1">
    <location>
        <begin position="47"/>
        <end position="65"/>
    </location>
</feature>
<protein>
    <recommendedName>
        <fullName evidence="4">Transmembrane protein</fullName>
    </recommendedName>
</protein>
<gene>
    <name evidence="2" type="ORF">HOLleu_37686</name>
</gene>
<evidence type="ECO:0008006" key="4">
    <source>
        <dbReference type="Google" id="ProtNLM"/>
    </source>
</evidence>
<dbReference type="Pfam" id="PF16054">
    <property type="entry name" value="TMEM72"/>
    <property type="match status" value="1"/>
</dbReference>
<reference evidence="2" key="1">
    <citation type="submission" date="2021-10" db="EMBL/GenBank/DDBJ databases">
        <title>Tropical sea cucumber genome reveals ecological adaptation and Cuvierian tubules defense mechanism.</title>
        <authorList>
            <person name="Chen T."/>
        </authorList>
    </citation>
    <scope>NUCLEOTIDE SEQUENCE</scope>
    <source>
        <strain evidence="2">Nanhai2018</strain>
        <tissue evidence="2">Muscle</tissue>
    </source>
</reference>
<dbReference type="Proteomes" id="UP001152320">
    <property type="component" value="Chromosome 20"/>
</dbReference>
<evidence type="ECO:0000256" key="1">
    <source>
        <dbReference type="SAM" id="Phobius"/>
    </source>
</evidence>
<evidence type="ECO:0000313" key="2">
    <source>
        <dbReference type="EMBL" id="KAJ8022710.1"/>
    </source>
</evidence>
<feature type="transmembrane region" description="Helical" evidence="1">
    <location>
        <begin position="16"/>
        <end position="35"/>
    </location>
</feature>
<proteinExistence type="predicted"/>
<keyword evidence="1" id="KW-0812">Transmembrane</keyword>
<dbReference type="OrthoDB" id="5946061at2759"/>